<dbReference type="SUPFAM" id="SSF56219">
    <property type="entry name" value="DNase I-like"/>
    <property type="match status" value="1"/>
</dbReference>
<organism evidence="3 4">
    <name type="scientific">Stereocaulon virgatum</name>
    <dbReference type="NCBI Taxonomy" id="373712"/>
    <lineage>
        <taxon>Eukaryota</taxon>
        <taxon>Fungi</taxon>
        <taxon>Dikarya</taxon>
        <taxon>Ascomycota</taxon>
        <taxon>Pezizomycotina</taxon>
        <taxon>Lecanoromycetes</taxon>
        <taxon>OSLEUM clade</taxon>
        <taxon>Lecanoromycetidae</taxon>
        <taxon>Lecanorales</taxon>
        <taxon>Lecanorineae</taxon>
        <taxon>Stereocaulaceae</taxon>
        <taxon>Stereocaulon</taxon>
    </lineage>
</organism>
<feature type="region of interest" description="Disordered" evidence="1">
    <location>
        <begin position="94"/>
        <end position="138"/>
    </location>
</feature>
<sequence length="1047" mass="116243">MASNSSLQKPPDTRIHTTPGAFPSSPAQGVSPTVVSSQLSLSQAVRERKAEYTTSKRVKIKVGTWNVASLSGTEKDIGGWFVAGKGVLDSLTGLSLGGDERVDESTQKTEATVESVEEQEARRSKKKPTVPKNDPGLTPSGEEIGIYVLGLQEIVDISSVTEALRPYNDPHPAKKWKRSIAEGLPPGYQLIAEQQLIGLYLVIYASSAITPTISSVSTTSVGTGLGGYMGNKGAVTARIVLGETTRMVFVNCHLTAGVEKGSLERRNWDASQILSRTKFDPVYAGGGVMEEFGEGIGEEDFGFWFGDLNYRLDDIPGEDVRRLLMLHTRNEYGKAQPSKSKLEHELANDESPTFHHNLEAASQPSGDDSSSTYTAVDSLSGHYAASSTTLQSQEEYDPNSDPTSLQTTLSSLLTHDQLHAQMRTRKAFHDGWREGPIDFLPTYKYDVGSVGMFDSSEKRRGPSWCDRILYRTRKDKQDYEEKVRQEELAKKKDNEMKLQGVVEAATDEAVLFDYDPDNDGADDQYDGPAAKAEVVVTKAGFEDKLHLEYYKSHQRVLSSDHKPLDAVFILDYDAVDSDRKAKIHQEVARELDKAENESRPVVAVVVDHPRDIDATHTDPGPKYEGVDFGHVKYDHVKTRNITIANTGRVTATIGFVDRSAEPGQPHGVAPPWLSIRFDHASDNSNSNPGAVQVYTLQPGDAVNVEFTLLITDLELVRRLSEGEASLEDVLILRIHNGRDYFLPIRGTWLQSAFGRSIEKLVRIPEGGVRKLQHQRPAGSSHNSHHHHHRDHDDKENDSVKWSAPRELFRLTEAIESLTERSMAEWGMKGEAGEPPWQEDAAWPFSGFVSEIKERSVLSERVREGLDTNQPFTELFPLESGSIQRLEAVSETLVQFLKSLEDGVITEELWADLEKGMVEREKAKKPCSTEDERMLILDALSTAPAHSVSFTFITFMLSHVANEIAPVQQQLQRRGTATSFDDMEAVQQSKDDPARLRRGKVNEAYSTIFADAMVRFPTTLTGKARKATEVRRRHIIEVFLKSSLGDSL</sequence>
<name>A0ABR3ZVY0_9LECA</name>
<feature type="region of interest" description="Disordered" evidence="1">
    <location>
        <begin position="384"/>
        <end position="406"/>
    </location>
</feature>
<evidence type="ECO:0000313" key="3">
    <source>
        <dbReference type="EMBL" id="KAL2036903.1"/>
    </source>
</evidence>
<feature type="region of interest" description="Disordered" evidence="1">
    <location>
        <begin position="771"/>
        <end position="799"/>
    </location>
</feature>
<dbReference type="Gene3D" id="3.60.10.10">
    <property type="entry name" value="Endonuclease/exonuclease/phosphatase"/>
    <property type="match status" value="1"/>
</dbReference>
<feature type="compositionally biased region" description="Basic and acidic residues" evidence="1">
    <location>
        <begin position="98"/>
        <end position="107"/>
    </location>
</feature>
<dbReference type="SMART" id="SM00128">
    <property type="entry name" value="IPPc"/>
    <property type="match status" value="1"/>
</dbReference>
<evidence type="ECO:0000313" key="4">
    <source>
        <dbReference type="Proteomes" id="UP001590950"/>
    </source>
</evidence>
<proteinExistence type="predicted"/>
<dbReference type="EMBL" id="JBEFKJ010000047">
    <property type="protein sequence ID" value="KAL2036903.1"/>
    <property type="molecule type" value="Genomic_DNA"/>
</dbReference>
<keyword evidence="4" id="KW-1185">Reference proteome</keyword>
<dbReference type="Pfam" id="PF21310">
    <property type="entry name" value="OCRL-like_ASH"/>
    <property type="match status" value="1"/>
</dbReference>
<feature type="region of interest" description="Disordered" evidence="1">
    <location>
        <begin position="1"/>
        <end position="34"/>
    </location>
</feature>
<dbReference type="PANTHER" id="PTHR11200:SF300">
    <property type="entry name" value="TYPE II INOSITOL 1,4,5-TRISPHOSPHATE 5-PHOSPHATASE"/>
    <property type="match status" value="1"/>
</dbReference>
<accession>A0ABR3ZVY0</accession>
<dbReference type="Gene3D" id="2.60.40.10">
    <property type="entry name" value="Immunoglobulins"/>
    <property type="match status" value="1"/>
</dbReference>
<reference evidence="3 4" key="1">
    <citation type="submission" date="2024-09" db="EMBL/GenBank/DDBJ databases">
        <title>Rethinking Asexuality: The Enigmatic Case of Functional Sexual Genes in Lepraria (Stereocaulaceae).</title>
        <authorList>
            <person name="Doellman M."/>
            <person name="Sun Y."/>
            <person name="Barcenas-Pena A."/>
            <person name="Lumbsch H.T."/>
            <person name="Grewe F."/>
        </authorList>
    </citation>
    <scope>NUCLEOTIDE SEQUENCE [LARGE SCALE GENOMIC DNA]</scope>
    <source>
        <strain evidence="3 4">Mercado 3170</strain>
    </source>
</reference>
<dbReference type="InterPro" id="IPR048869">
    <property type="entry name" value="OCRL-1_2_ASH"/>
</dbReference>
<protein>
    <recommendedName>
        <fullName evidence="2">Inositol polyphosphate-related phosphatase domain-containing protein</fullName>
    </recommendedName>
</protein>
<feature type="domain" description="Inositol polyphosphate-related phosphatase" evidence="2">
    <location>
        <begin position="56"/>
        <end position="495"/>
    </location>
</feature>
<dbReference type="PANTHER" id="PTHR11200">
    <property type="entry name" value="INOSITOL 5-PHOSPHATASE"/>
    <property type="match status" value="1"/>
</dbReference>
<evidence type="ECO:0000259" key="2">
    <source>
        <dbReference type="SMART" id="SM00128"/>
    </source>
</evidence>
<dbReference type="Proteomes" id="UP001590950">
    <property type="component" value="Unassembled WGS sequence"/>
</dbReference>
<dbReference type="InterPro" id="IPR013783">
    <property type="entry name" value="Ig-like_fold"/>
</dbReference>
<gene>
    <name evidence="3" type="ORF">N7G274_010328</name>
</gene>
<comment type="caution">
    <text evidence="3">The sequence shown here is derived from an EMBL/GenBank/DDBJ whole genome shotgun (WGS) entry which is preliminary data.</text>
</comment>
<evidence type="ECO:0000256" key="1">
    <source>
        <dbReference type="SAM" id="MobiDB-lite"/>
    </source>
</evidence>
<dbReference type="InterPro" id="IPR036691">
    <property type="entry name" value="Endo/exonu/phosph_ase_sf"/>
</dbReference>
<dbReference type="Pfam" id="PF22669">
    <property type="entry name" value="Exo_endo_phos2"/>
    <property type="match status" value="2"/>
</dbReference>
<dbReference type="InterPro" id="IPR000300">
    <property type="entry name" value="IPPc"/>
</dbReference>
<dbReference type="InterPro" id="IPR046985">
    <property type="entry name" value="IP5"/>
</dbReference>